<feature type="compositionally biased region" description="Basic and acidic residues" evidence="1">
    <location>
        <begin position="145"/>
        <end position="160"/>
    </location>
</feature>
<dbReference type="EMBL" id="UXSR01005243">
    <property type="protein sequence ID" value="VDD80224.1"/>
    <property type="molecule type" value="Genomic_DNA"/>
</dbReference>
<sequence length="359" mass="41439">MEISRDYASVFTTTISGLAKVKLRGFDYLPIEEIHQLIASSALKDGSHFNEFTMHVFENTVWFSESEDGSTFPEIPFASILQVVILPTFPNVCFIHFRRSKYGMYVIFRVQKVVHIAQLTELIKSWNACNYDSSEEEIPPSPEPPRPEPPRASKEEKQEVRHIVIVRREDDNELDAGRHVKVPMRTEATQTAFPSIKLKVKEAENGSHVNGMQTNPPDVVDQIPRSPEVKTPVTWKMAEKPRVRISLPPARNDSDSSLSNDFTQGIRKKPRNKPGTYKKILPSEKRLNGRRDFKRPDKHQRSTSQHRGIYPRDLSGFSRDASFDLFDSRGHEVRIIYPKYKNFRTVLPEARQSDRMRHK</sequence>
<evidence type="ECO:0000256" key="1">
    <source>
        <dbReference type="SAM" id="MobiDB-lite"/>
    </source>
</evidence>
<dbReference type="Proteomes" id="UP000267029">
    <property type="component" value="Unassembled WGS sequence"/>
</dbReference>
<gene>
    <name evidence="3" type="ORF">MCOS_LOCUS6227</name>
</gene>
<dbReference type="InterPro" id="IPR043791">
    <property type="entry name" value="DUF5733"/>
</dbReference>
<name>A0A0R3UG97_MESCO</name>
<reference evidence="3 4" key="1">
    <citation type="submission" date="2018-10" db="EMBL/GenBank/DDBJ databases">
        <authorList>
            <consortium name="Pathogen Informatics"/>
        </authorList>
    </citation>
    <scope>NUCLEOTIDE SEQUENCE [LARGE SCALE GENOMIC DNA]</scope>
</reference>
<protein>
    <submittedName>
        <fullName evidence="5">DUF5733 domain-containing protein</fullName>
    </submittedName>
</protein>
<evidence type="ECO:0000313" key="5">
    <source>
        <dbReference type="WBParaSite" id="MCU_001539-RA"/>
    </source>
</evidence>
<dbReference type="Pfam" id="PF19004">
    <property type="entry name" value="DUF5733"/>
    <property type="match status" value="1"/>
</dbReference>
<dbReference type="WBParaSite" id="MCU_001539-RA">
    <property type="protein sequence ID" value="MCU_001539-RA"/>
    <property type="gene ID" value="MCU_001539"/>
</dbReference>
<proteinExistence type="predicted"/>
<keyword evidence="4" id="KW-1185">Reference proteome</keyword>
<evidence type="ECO:0000313" key="4">
    <source>
        <dbReference type="Proteomes" id="UP000267029"/>
    </source>
</evidence>
<feature type="region of interest" description="Disordered" evidence="1">
    <location>
        <begin position="133"/>
        <end position="160"/>
    </location>
</feature>
<feature type="region of interest" description="Disordered" evidence="1">
    <location>
        <begin position="240"/>
        <end position="313"/>
    </location>
</feature>
<dbReference type="OrthoDB" id="6246979at2759"/>
<feature type="compositionally biased region" description="Basic and acidic residues" evidence="1">
    <location>
        <begin position="281"/>
        <end position="295"/>
    </location>
</feature>
<evidence type="ECO:0000313" key="3">
    <source>
        <dbReference type="EMBL" id="VDD80224.1"/>
    </source>
</evidence>
<evidence type="ECO:0000259" key="2">
    <source>
        <dbReference type="Pfam" id="PF19004"/>
    </source>
</evidence>
<feature type="domain" description="DUF5733" evidence="2">
    <location>
        <begin position="18"/>
        <end position="124"/>
    </location>
</feature>
<dbReference type="AlphaFoldDB" id="A0A0R3UG97"/>
<organism evidence="5">
    <name type="scientific">Mesocestoides corti</name>
    <name type="common">Flatworm</name>
    <dbReference type="NCBI Taxonomy" id="53468"/>
    <lineage>
        <taxon>Eukaryota</taxon>
        <taxon>Metazoa</taxon>
        <taxon>Spiralia</taxon>
        <taxon>Lophotrochozoa</taxon>
        <taxon>Platyhelminthes</taxon>
        <taxon>Cestoda</taxon>
        <taxon>Eucestoda</taxon>
        <taxon>Cyclophyllidea</taxon>
        <taxon>Mesocestoididae</taxon>
        <taxon>Mesocestoides</taxon>
    </lineage>
</organism>
<reference evidence="5" key="2">
    <citation type="submission" date="2019-11" db="UniProtKB">
        <authorList>
            <consortium name="WormBaseParasite"/>
        </authorList>
    </citation>
    <scope>IDENTIFICATION</scope>
</reference>
<accession>A0A0R3UG97</accession>